<reference evidence="2" key="1">
    <citation type="submission" date="2017-05" db="EMBL/GenBank/DDBJ databases">
        <authorList>
            <person name="Song R."/>
            <person name="Chenine A.L."/>
            <person name="Ruprecht R.M."/>
        </authorList>
    </citation>
    <scope>NUCLEOTIDE SEQUENCE [LARGE SCALE GENOMIC DNA]</scope>
</reference>
<dbReference type="EMBL" id="LT854254">
    <property type="protein sequence ID" value="SMR46741.1"/>
    <property type="molecule type" value="Genomic_DNA"/>
</dbReference>
<accession>A0A2H1FZI7</accession>
<proteinExistence type="predicted"/>
<dbReference type="Proteomes" id="UP000245764">
    <property type="component" value="Chromosome 2"/>
</dbReference>
<evidence type="ECO:0000313" key="1">
    <source>
        <dbReference type="EMBL" id="SMR46741.1"/>
    </source>
</evidence>
<gene>
    <name evidence="1" type="ORF">ZT1E4_G3359</name>
</gene>
<protein>
    <submittedName>
        <fullName evidence="1">Uncharacterized protein</fullName>
    </submittedName>
</protein>
<name>A0A2H1FZI7_ZYMTR</name>
<organism evidence="1 2">
    <name type="scientific">Zymoseptoria tritici ST99CH_1E4</name>
    <dbReference type="NCBI Taxonomy" id="1276532"/>
    <lineage>
        <taxon>Eukaryota</taxon>
        <taxon>Fungi</taxon>
        <taxon>Dikarya</taxon>
        <taxon>Ascomycota</taxon>
        <taxon>Pezizomycotina</taxon>
        <taxon>Dothideomycetes</taxon>
        <taxon>Dothideomycetidae</taxon>
        <taxon>Mycosphaerellales</taxon>
        <taxon>Mycosphaerellaceae</taxon>
        <taxon>Zymoseptoria</taxon>
    </lineage>
</organism>
<sequence length="263" mass="30302">MIELSEVAYSREAVISAVRDYYTFLTKMYLDRSDIMEPPQGGWPEITRDSMRALGKTDEVIELLRHLPYLDGRSGTTSHGRPRMIFADWRLIAVWLARGTSDAEGIKILIEGGNKYCIPPHVVSLTFGVAENPVVFLDTKLGTVYWPECPEVVSRGDYSEQVEHDPYEDYPEEEWDWRDEHDTAIWTVSGFFDTLKQHFLALDFYPVDRWQVDPIWLQGGPKRDGICETAHRVFREHGWPSLAAYRKSECLQALKEALDEVEG</sequence>
<evidence type="ECO:0000313" key="2">
    <source>
        <dbReference type="Proteomes" id="UP000245764"/>
    </source>
</evidence>
<dbReference type="AlphaFoldDB" id="A0A2H1FZI7"/>